<evidence type="ECO:0000313" key="3">
    <source>
        <dbReference type="EMBL" id="RVW18465.1"/>
    </source>
</evidence>
<sequence>MYSSCGCVSEARQLFDGVCFRDVAFWNAMVAGYAKVGYAQMDRPNEAITMFRRMQLEEVEPDEIAMLAALSACAHLGALELGEWIHNYIDKHGLSKIVPLNNALIDMYAKCGKIEKALEVFKNMEHKSVITWTSMIDGLALHGLGREALEMFSCMERNRIKPNEITFVAILSACCHVGLGMPFEANAPIWGSLLAAARIHGDAELGKQALQHLIKVEPHNSGNYTLLSNIYATQSKWNEAGMVRKVMRDTGVKKMPGGSCIEVNNRVHEFVAGDKLHPQSERIFEVLCKLNLQSKIAMYVQKEHVECLNPIRNQDIFLLLSVHDLV</sequence>
<dbReference type="GO" id="GO:0009451">
    <property type="term" value="P:RNA modification"/>
    <property type="evidence" value="ECO:0007669"/>
    <property type="project" value="InterPro"/>
</dbReference>
<evidence type="ECO:0000256" key="1">
    <source>
        <dbReference type="ARBA" id="ARBA00022737"/>
    </source>
</evidence>
<dbReference type="Pfam" id="PF01535">
    <property type="entry name" value="PPR"/>
    <property type="match status" value="2"/>
</dbReference>
<dbReference type="AlphaFoldDB" id="A0A438C5E7"/>
<proteinExistence type="predicted"/>
<reference evidence="3 4" key="1">
    <citation type="journal article" date="2018" name="PLoS Genet.">
        <title>Population sequencing reveals clonal diversity and ancestral inbreeding in the grapevine cultivar Chardonnay.</title>
        <authorList>
            <person name="Roach M.J."/>
            <person name="Johnson D.L."/>
            <person name="Bohlmann J."/>
            <person name="van Vuuren H.J."/>
            <person name="Jones S.J."/>
            <person name="Pretorius I.S."/>
            <person name="Schmidt S.A."/>
            <person name="Borneman A.R."/>
        </authorList>
    </citation>
    <scope>NUCLEOTIDE SEQUENCE [LARGE SCALE GENOMIC DNA]</scope>
    <source>
        <strain evidence="4">cv. Chardonnay</strain>
        <tissue evidence="3">Leaf</tissue>
    </source>
</reference>
<dbReference type="PROSITE" id="PS51375">
    <property type="entry name" value="PPR"/>
    <property type="match status" value="2"/>
</dbReference>
<dbReference type="GO" id="GO:0003723">
    <property type="term" value="F:RNA binding"/>
    <property type="evidence" value="ECO:0007669"/>
    <property type="project" value="InterPro"/>
</dbReference>
<dbReference type="Pfam" id="PF20431">
    <property type="entry name" value="E_motif"/>
    <property type="match status" value="1"/>
</dbReference>
<keyword evidence="1" id="KW-0677">Repeat</keyword>
<dbReference type="InterPro" id="IPR011990">
    <property type="entry name" value="TPR-like_helical_dom_sf"/>
</dbReference>
<dbReference type="Gene3D" id="1.25.40.10">
    <property type="entry name" value="Tetratricopeptide repeat domain"/>
    <property type="match status" value="2"/>
</dbReference>
<feature type="repeat" description="PPR" evidence="2">
    <location>
        <begin position="22"/>
        <end position="61"/>
    </location>
</feature>
<accession>A0A438C5E7</accession>
<evidence type="ECO:0000313" key="4">
    <source>
        <dbReference type="Proteomes" id="UP000288805"/>
    </source>
</evidence>
<dbReference type="PANTHER" id="PTHR47926:SF432">
    <property type="entry name" value="(WILD MALAYSIAN BANANA) HYPOTHETICAL PROTEIN"/>
    <property type="match status" value="1"/>
</dbReference>
<dbReference type="InterPro" id="IPR002885">
    <property type="entry name" value="PPR_rpt"/>
</dbReference>
<dbReference type="NCBIfam" id="TIGR00756">
    <property type="entry name" value="PPR"/>
    <property type="match status" value="3"/>
</dbReference>
<dbReference type="InterPro" id="IPR046960">
    <property type="entry name" value="PPR_At4g14850-like_plant"/>
</dbReference>
<comment type="caution">
    <text evidence="3">The sequence shown here is derived from an EMBL/GenBank/DDBJ whole genome shotgun (WGS) entry which is preliminary data.</text>
</comment>
<dbReference type="FunFam" id="1.25.40.10:FF:000158">
    <property type="entry name" value="pentatricopeptide repeat-containing protein At2g33680"/>
    <property type="match status" value="1"/>
</dbReference>
<dbReference type="EMBL" id="QGNW01002525">
    <property type="protein sequence ID" value="RVW18465.1"/>
    <property type="molecule type" value="Genomic_DNA"/>
</dbReference>
<dbReference type="Pfam" id="PF13041">
    <property type="entry name" value="PPR_2"/>
    <property type="match status" value="1"/>
</dbReference>
<protein>
    <submittedName>
        <fullName evidence="3">Pentatricopeptide repeat-containing protein</fullName>
    </submittedName>
</protein>
<dbReference type="Proteomes" id="UP000288805">
    <property type="component" value="Unassembled WGS sequence"/>
</dbReference>
<dbReference type="InterPro" id="IPR046848">
    <property type="entry name" value="E_motif"/>
</dbReference>
<dbReference type="FunFam" id="1.25.40.10:FF:000344">
    <property type="entry name" value="Pentatricopeptide repeat-containing protein"/>
    <property type="match status" value="1"/>
</dbReference>
<dbReference type="PANTHER" id="PTHR47926">
    <property type="entry name" value="PENTATRICOPEPTIDE REPEAT-CONTAINING PROTEIN"/>
    <property type="match status" value="1"/>
</dbReference>
<evidence type="ECO:0000256" key="2">
    <source>
        <dbReference type="PROSITE-ProRule" id="PRU00708"/>
    </source>
</evidence>
<gene>
    <name evidence="3" type="primary">PCMP-E13_0</name>
    <name evidence="3" type="ORF">CK203_105252</name>
</gene>
<feature type="repeat" description="PPR" evidence="2">
    <location>
        <begin position="128"/>
        <end position="162"/>
    </location>
</feature>
<dbReference type="GO" id="GO:0099402">
    <property type="term" value="P:plant organ development"/>
    <property type="evidence" value="ECO:0007669"/>
    <property type="project" value="UniProtKB-ARBA"/>
</dbReference>
<organism evidence="3 4">
    <name type="scientific">Vitis vinifera</name>
    <name type="common">Grape</name>
    <dbReference type="NCBI Taxonomy" id="29760"/>
    <lineage>
        <taxon>Eukaryota</taxon>
        <taxon>Viridiplantae</taxon>
        <taxon>Streptophyta</taxon>
        <taxon>Embryophyta</taxon>
        <taxon>Tracheophyta</taxon>
        <taxon>Spermatophyta</taxon>
        <taxon>Magnoliopsida</taxon>
        <taxon>eudicotyledons</taxon>
        <taxon>Gunneridae</taxon>
        <taxon>Pentapetalae</taxon>
        <taxon>rosids</taxon>
        <taxon>Vitales</taxon>
        <taxon>Vitaceae</taxon>
        <taxon>Viteae</taxon>
        <taxon>Vitis</taxon>
    </lineage>
</organism>
<name>A0A438C5E7_VITVI</name>